<reference evidence="1" key="1">
    <citation type="submission" date="2021-06" db="EMBL/GenBank/DDBJ databases">
        <authorList>
            <person name="Kallberg Y."/>
            <person name="Tangrot J."/>
            <person name="Rosling A."/>
        </authorList>
    </citation>
    <scope>NUCLEOTIDE SEQUENCE</scope>
    <source>
        <strain evidence="1">MA461A</strain>
    </source>
</reference>
<dbReference type="Proteomes" id="UP000789920">
    <property type="component" value="Unassembled WGS sequence"/>
</dbReference>
<evidence type="ECO:0000313" key="1">
    <source>
        <dbReference type="EMBL" id="CAG8815282.1"/>
    </source>
</evidence>
<feature type="non-terminal residue" evidence="1">
    <location>
        <position position="142"/>
    </location>
</feature>
<evidence type="ECO:0000313" key="2">
    <source>
        <dbReference type="Proteomes" id="UP000789920"/>
    </source>
</evidence>
<keyword evidence="2" id="KW-1185">Reference proteome</keyword>
<proteinExistence type="predicted"/>
<name>A0ACA9RWR3_9GLOM</name>
<protein>
    <submittedName>
        <fullName evidence="1">25746_t:CDS:1</fullName>
    </submittedName>
</protein>
<comment type="caution">
    <text evidence="1">The sequence shown here is derived from an EMBL/GenBank/DDBJ whole genome shotgun (WGS) entry which is preliminary data.</text>
</comment>
<organism evidence="1 2">
    <name type="scientific">Racocetra persica</name>
    <dbReference type="NCBI Taxonomy" id="160502"/>
    <lineage>
        <taxon>Eukaryota</taxon>
        <taxon>Fungi</taxon>
        <taxon>Fungi incertae sedis</taxon>
        <taxon>Mucoromycota</taxon>
        <taxon>Glomeromycotina</taxon>
        <taxon>Glomeromycetes</taxon>
        <taxon>Diversisporales</taxon>
        <taxon>Gigasporaceae</taxon>
        <taxon>Racocetra</taxon>
    </lineage>
</organism>
<dbReference type="EMBL" id="CAJVQC010077123">
    <property type="protein sequence ID" value="CAG8815282.1"/>
    <property type="molecule type" value="Genomic_DNA"/>
</dbReference>
<sequence>MKVTLLDSIKDKCHEFTLDFTEECPEDSCVKLTYDGKWKETDEALMGVAKNILDVLANVWRNLAFGPELMKTQSEGTYVMDIIISLIWALFKELPFRQFVFISTTASANRKGKGHLGKQPDFMYLQKQEGCKPEKDQFDSGG</sequence>
<gene>
    <name evidence="1" type="ORF">RPERSI_LOCUS24181</name>
</gene>
<accession>A0ACA9RWR3</accession>